<feature type="domain" description="SET" evidence="4">
    <location>
        <begin position="1"/>
        <end position="227"/>
    </location>
</feature>
<dbReference type="InterPro" id="IPR036464">
    <property type="entry name" value="Rubisco_LSMT_subst-bd_sf"/>
</dbReference>
<dbReference type="SUPFAM" id="SSF82199">
    <property type="entry name" value="SET domain"/>
    <property type="match status" value="1"/>
</dbReference>
<evidence type="ECO:0000256" key="1">
    <source>
        <dbReference type="ARBA" id="ARBA00022603"/>
    </source>
</evidence>
<dbReference type="OrthoDB" id="341421at2759"/>
<dbReference type="InterPro" id="IPR015353">
    <property type="entry name" value="Rubisco_LSMT_subst-bd"/>
</dbReference>
<reference evidence="5 6" key="1">
    <citation type="journal article" date="2013" name="BMC Genomics">
        <title>Reconstruction of the lipid metabolism for the microalga Monoraphidium neglectum from its genome sequence reveals characteristics suitable for biofuel production.</title>
        <authorList>
            <person name="Bogen C."/>
            <person name="Al-Dilaimi A."/>
            <person name="Albersmeier A."/>
            <person name="Wichmann J."/>
            <person name="Grundmann M."/>
            <person name="Rupp O."/>
            <person name="Lauersen K.J."/>
            <person name="Blifernez-Klassen O."/>
            <person name="Kalinowski J."/>
            <person name="Goesmann A."/>
            <person name="Mussgnug J.H."/>
            <person name="Kruse O."/>
        </authorList>
    </citation>
    <scope>NUCLEOTIDE SEQUENCE [LARGE SCALE GENOMIC DNA]</scope>
    <source>
        <strain evidence="5 6">SAG 48.87</strain>
    </source>
</reference>
<evidence type="ECO:0000313" key="6">
    <source>
        <dbReference type="Proteomes" id="UP000054498"/>
    </source>
</evidence>
<keyword evidence="2" id="KW-0808">Transferase</keyword>
<dbReference type="InterPro" id="IPR046341">
    <property type="entry name" value="SET_dom_sf"/>
</dbReference>
<accession>A0A0D2MJ38</accession>
<dbReference type="AlphaFoldDB" id="A0A0D2MJ38"/>
<dbReference type="PROSITE" id="PS50280">
    <property type="entry name" value="SET"/>
    <property type="match status" value="1"/>
</dbReference>
<keyword evidence="1" id="KW-0489">Methyltransferase</keyword>
<evidence type="ECO:0000256" key="2">
    <source>
        <dbReference type="ARBA" id="ARBA00022679"/>
    </source>
</evidence>
<dbReference type="GO" id="GO:0032259">
    <property type="term" value="P:methylation"/>
    <property type="evidence" value="ECO:0007669"/>
    <property type="project" value="UniProtKB-KW"/>
</dbReference>
<sequence length="438" mass="46400">MVTSKAVQQGAPLLAVPRSLLISADTARASPLCGPLLERSDLDDWQALILHLLCECADPSSAWTPYLALLRAADMSRHPLLWGDEQRAWLEGSPMARLLQSRRAQVEGDTAALVAAGANELPIAGSLPQPLVTPGSVGWAAAVLLSRAFSLYLAPEPDHSILPMEDFGSWDRAGQDVLALVPWADMLQHSSESGDASVLQYDVETDTAFLCAHRDYSPDDEVFDSYGPGLSPCDLLMDYGFVDPANTNARYDALPADIAGPRGPRNRALLAAMDRLQGTGALLALGPSGPDVTGLTLLRASLAGEAELVKAGWRIRSGPNDLALAARVLGRLSQPEAAATEAAVLAALAVFCAKALAAYPSSLSADEEEAARVLAELPGAPRGRRRDLDLRLQVLRALISEKSALTGTSVAVAEWQARLQGGCPPSELYDNGSDDEDE</sequence>
<evidence type="ECO:0000259" key="4">
    <source>
        <dbReference type="PROSITE" id="PS50280"/>
    </source>
</evidence>
<keyword evidence="3" id="KW-0949">S-adenosyl-L-methionine</keyword>
<dbReference type="InterPro" id="IPR050600">
    <property type="entry name" value="SETD3_SETD6_MTase"/>
</dbReference>
<dbReference type="GeneID" id="25737813"/>
<dbReference type="RefSeq" id="XP_013902044.1">
    <property type="nucleotide sequence ID" value="XM_014046590.1"/>
</dbReference>
<dbReference type="PANTHER" id="PTHR13271">
    <property type="entry name" value="UNCHARACTERIZED PUTATIVE METHYLTRANSFERASE"/>
    <property type="match status" value="1"/>
</dbReference>
<dbReference type="Proteomes" id="UP000054498">
    <property type="component" value="Unassembled WGS sequence"/>
</dbReference>
<dbReference type="Gene3D" id="3.90.1420.10">
    <property type="entry name" value="Rubisco LSMT, substrate-binding domain"/>
    <property type="match status" value="1"/>
</dbReference>
<organism evidence="5 6">
    <name type="scientific">Monoraphidium neglectum</name>
    <dbReference type="NCBI Taxonomy" id="145388"/>
    <lineage>
        <taxon>Eukaryota</taxon>
        <taxon>Viridiplantae</taxon>
        <taxon>Chlorophyta</taxon>
        <taxon>core chlorophytes</taxon>
        <taxon>Chlorophyceae</taxon>
        <taxon>CS clade</taxon>
        <taxon>Sphaeropleales</taxon>
        <taxon>Selenastraceae</taxon>
        <taxon>Monoraphidium</taxon>
    </lineage>
</organism>
<dbReference type="InterPro" id="IPR001214">
    <property type="entry name" value="SET_dom"/>
</dbReference>
<dbReference type="Pfam" id="PF09273">
    <property type="entry name" value="Rubis-subs-bind"/>
    <property type="match status" value="1"/>
</dbReference>
<gene>
    <name evidence="5" type="ORF">MNEG_4936</name>
</gene>
<dbReference type="GO" id="GO:0016279">
    <property type="term" value="F:protein-lysine N-methyltransferase activity"/>
    <property type="evidence" value="ECO:0007669"/>
    <property type="project" value="TreeGrafter"/>
</dbReference>
<proteinExistence type="predicted"/>
<name>A0A0D2MJ38_9CHLO</name>
<dbReference type="PANTHER" id="PTHR13271:SF145">
    <property type="entry name" value="SET DOMAIN-CONTAINING PROTEIN"/>
    <property type="match status" value="1"/>
</dbReference>
<dbReference type="EMBL" id="KK100929">
    <property type="protein sequence ID" value="KIZ03025.1"/>
    <property type="molecule type" value="Genomic_DNA"/>
</dbReference>
<evidence type="ECO:0000313" key="5">
    <source>
        <dbReference type="EMBL" id="KIZ03025.1"/>
    </source>
</evidence>
<keyword evidence="6" id="KW-1185">Reference proteome</keyword>
<evidence type="ECO:0000256" key="3">
    <source>
        <dbReference type="ARBA" id="ARBA00022691"/>
    </source>
</evidence>
<dbReference type="KEGG" id="mng:MNEG_4936"/>
<dbReference type="Gene3D" id="3.90.1410.10">
    <property type="entry name" value="set domain protein methyltransferase, domain 1"/>
    <property type="match status" value="1"/>
</dbReference>
<protein>
    <recommendedName>
        <fullName evidence="4">SET domain-containing protein</fullName>
    </recommendedName>
</protein>